<dbReference type="Pfam" id="PF17937">
    <property type="entry name" value="TetR_C_28"/>
    <property type="match status" value="1"/>
</dbReference>
<keyword evidence="1" id="KW-0805">Transcription regulation</keyword>
<keyword evidence="7" id="KW-1185">Reference proteome</keyword>
<evidence type="ECO:0000256" key="3">
    <source>
        <dbReference type="ARBA" id="ARBA00023163"/>
    </source>
</evidence>
<dbReference type="Proteomes" id="UP001363460">
    <property type="component" value="Chromosome"/>
</dbReference>
<dbReference type="InterPro" id="IPR001647">
    <property type="entry name" value="HTH_TetR"/>
</dbReference>
<dbReference type="PANTHER" id="PTHR30055">
    <property type="entry name" value="HTH-TYPE TRANSCRIPTIONAL REGULATOR RUTR"/>
    <property type="match status" value="1"/>
</dbReference>
<gene>
    <name evidence="6" type="ORF">V8J38_13900</name>
</gene>
<evidence type="ECO:0000259" key="5">
    <source>
        <dbReference type="PROSITE" id="PS50977"/>
    </source>
</evidence>
<reference evidence="6 7" key="1">
    <citation type="submission" date="2024-02" db="EMBL/GenBank/DDBJ databases">
        <title>Distribution and functional of Brevundimonas-related endobacteria within Verticillium dahliae.</title>
        <authorList>
            <person name="Zeng H."/>
        </authorList>
    </citation>
    <scope>NUCLEOTIDE SEQUENCE [LARGE SCALE GENOMIC DNA]</scope>
    <source>
        <strain evidence="6 7">TRM 44200</strain>
    </source>
</reference>
<name>A0ABZ2IG64_9CAUL</name>
<evidence type="ECO:0000256" key="2">
    <source>
        <dbReference type="ARBA" id="ARBA00023125"/>
    </source>
</evidence>
<dbReference type="InterPro" id="IPR041479">
    <property type="entry name" value="TetR_CgmR_C"/>
</dbReference>
<dbReference type="EMBL" id="CP146369">
    <property type="protein sequence ID" value="WWT54323.1"/>
    <property type="molecule type" value="Genomic_DNA"/>
</dbReference>
<evidence type="ECO:0000256" key="4">
    <source>
        <dbReference type="PROSITE-ProRule" id="PRU00335"/>
    </source>
</evidence>
<feature type="DNA-binding region" description="H-T-H motif" evidence="4">
    <location>
        <begin position="34"/>
        <end position="53"/>
    </location>
</feature>
<dbReference type="Pfam" id="PF00440">
    <property type="entry name" value="TetR_N"/>
    <property type="match status" value="1"/>
</dbReference>
<dbReference type="InterPro" id="IPR050109">
    <property type="entry name" value="HTH-type_TetR-like_transc_reg"/>
</dbReference>
<dbReference type="Gene3D" id="1.10.357.10">
    <property type="entry name" value="Tetracycline Repressor, domain 2"/>
    <property type="match status" value="1"/>
</dbReference>
<evidence type="ECO:0000313" key="7">
    <source>
        <dbReference type="Proteomes" id="UP001363460"/>
    </source>
</evidence>
<dbReference type="InterPro" id="IPR009057">
    <property type="entry name" value="Homeodomain-like_sf"/>
</dbReference>
<sequence>MDTQTLRRTPEDTRRQIIEAAIELAAEEGAMAVTLDAVVARLPFSKGALLHHFPNKLALLEGVIDYLATEMAAAVLAEAARDPNPYGRNARAYLRAVVNEPATERDVSIGRAALAACAIEPSLIPRWRAAMKTLAADDPEDLAGKDDALMLRLIADGLWMTDLFGTHEVSPEQRKALLSLLTPGSLLTDAYGGAAA</sequence>
<keyword evidence="2 4" id="KW-0238">DNA-binding</keyword>
<organism evidence="6 7">
    <name type="scientific">Brevundimonas olei</name>
    <dbReference type="NCBI Taxonomy" id="657642"/>
    <lineage>
        <taxon>Bacteria</taxon>
        <taxon>Pseudomonadati</taxon>
        <taxon>Pseudomonadota</taxon>
        <taxon>Alphaproteobacteria</taxon>
        <taxon>Caulobacterales</taxon>
        <taxon>Caulobacteraceae</taxon>
        <taxon>Brevundimonas</taxon>
    </lineage>
</organism>
<evidence type="ECO:0000313" key="6">
    <source>
        <dbReference type="EMBL" id="WWT54323.1"/>
    </source>
</evidence>
<dbReference type="SUPFAM" id="SSF46689">
    <property type="entry name" value="Homeodomain-like"/>
    <property type="match status" value="1"/>
</dbReference>
<evidence type="ECO:0000256" key="1">
    <source>
        <dbReference type="ARBA" id="ARBA00023015"/>
    </source>
</evidence>
<dbReference type="InterPro" id="IPR036271">
    <property type="entry name" value="Tet_transcr_reg_TetR-rel_C_sf"/>
</dbReference>
<dbReference type="RefSeq" id="WP_312220329.1">
    <property type="nucleotide sequence ID" value="NZ_CP146369.1"/>
</dbReference>
<dbReference type="SUPFAM" id="SSF48498">
    <property type="entry name" value="Tetracyclin repressor-like, C-terminal domain"/>
    <property type="match status" value="1"/>
</dbReference>
<proteinExistence type="predicted"/>
<dbReference type="PROSITE" id="PS50977">
    <property type="entry name" value="HTH_TETR_2"/>
    <property type="match status" value="1"/>
</dbReference>
<dbReference type="PRINTS" id="PR00455">
    <property type="entry name" value="HTHTETR"/>
</dbReference>
<accession>A0ABZ2IG64</accession>
<feature type="domain" description="HTH tetR-type" evidence="5">
    <location>
        <begin position="11"/>
        <end position="71"/>
    </location>
</feature>
<dbReference type="PANTHER" id="PTHR30055:SF234">
    <property type="entry name" value="HTH-TYPE TRANSCRIPTIONAL REGULATOR BETI"/>
    <property type="match status" value="1"/>
</dbReference>
<keyword evidence="3" id="KW-0804">Transcription</keyword>
<protein>
    <submittedName>
        <fullName evidence="6">TetR family transcriptional regulator</fullName>
    </submittedName>
</protein>